<dbReference type="EMBL" id="JAJVKT010000005">
    <property type="protein sequence ID" value="MCE7508106.1"/>
    <property type="molecule type" value="Genomic_DNA"/>
</dbReference>
<evidence type="ECO:0000256" key="1">
    <source>
        <dbReference type="ARBA" id="ARBA00022679"/>
    </source>
</evidence>
<evidence type="ECO:0000256" key="2">
    <source>
        <dbReference type="SAM" id="MobiDB-lite"/>
    </source>
</evidence>
<dbReference type="InterPro" id="IPR050483">
    <property type="entry name" value="CoA-transferase_III_domain"/>
</dbReference>
<dbReference type="Proteomes" id="UP001107961">
    <property type="component" value="Unassembled WGS sequence"/>
</dbReference>
<dbReference type="Gene3D" id="3.40.50.10540">
    <property type="entry name" value="Crotonobetainyl-coa:carnitine coa-transferase, domain 1"/>
    <property type="match status" value="1"/>
</dbReference>
<dbReference type="KEGG" id="axe:P40_20220"/>
<dbReference type="PANTHER" id="PTHR48207">
    <property type="entry name" value="SUCCINATE--HYDROXYMETHYLGLUTARATE COA-TRANSFERASE"/>
    <property type="match status" value="1"/>
</dbReference>
<proteinExistence type="predicted"/>
<evidence type="ECO:0000313" key="4">
    <source>
        <dbReference type="Proteomes" id="UP001107961"/>
    </source>
</evidence>
<dbReference type="InterPro" id="IPR023606">
    <property type="entry name" value="CoA-Trfase_III_dom_1_sf"/>
</dbReference>
<sequence length="395" mass="42490">MSTTTPPAGGNAGPLTGVRVLDFGRFIAGPFCAALLAEFGADVIRVERPEGAEDRFLMPVTDDGTGALYLQMNRNKRSLALDVTSDEGRAIVRRLLANTDVVVANLPPTTLRKMGLDYATLSAIKPDIILVNLSAYGQQGPWSTRPGFDSIGQVMCGGVYLSGEDGKPRRTQVNWVDHATATHAAFGTLLALMERNLSGRGQEVTGALLNTALSAHAQPLVEQHLVASNRQPAGNRGIFTNPGDLFETRDGWLVLQAVGNPLFRRLATLIDEPQWLEDPRFQDDEGRGAHGEELCERIAAWCAERTLDEALDALAEARIPSAPVLSPAQSLAHPQVQATGMLQPMTIPGLDKEALLATAPVNLSRTPGSLRRPPPRLGEHNEEILAELERAEQAG</sequence>
<feature type="region of interest" description="Disordered" evidence="2">
    <location>
        <begin position="359"/>
        <end position="381"/>
    </location>
</feature>
<dbReference type="RefSeq" id="WP_080531702.1">
    <property type="nucleotide sequence ID" value="NZ_CP012331.1"/>
</dbReference>
<dbReference type="SUPFAM" id="SSF89796">
    <property type="entry name" value="CoA-transferase family III (CaiB/BaiF)"/>
    <property type="match status" value="1"/>
</dbReference>
<reference evidence="3" key="1">
    <citation type="submission" date="2022-01" db="EMBL/GenBank/DDBJ databases">
        <authorList>
            <person name="Karlyshev A.V."/>
            <person name="Jaspars M."/>
        </authorList>
    </citation>
    <scope>NUCLEOTIDE SEQUENCE</scope>
    <source>
        <strain evidence="3">AGSA3-2</strain>
    </source>
</reference>
<dbReference type="PANTHER" id="PTHR48207:SF4">
    <property type="entry name" value="BLL6097 PROTEIN"/>
    <property type="match status" value="1"/>
</dbReference>
<dbReference type="Pfam" id="PF02515">
    <property type="entry name" value="CoA_transf_3"/>
    <property type="match status" value="1"/>
</dbReference>
<dbReference type="Gene3D" id="3.30.1540.10">
    <property type="entry name" value="formyl-coa transferase, domain 3"/>
    <property type="match status" value="1"/>
</dbReference>
<gene>
    <name evidence="3" type="ORF">LZG35_05615</name>
</gene>
<dbReference type="InterPro" id="IPR044855">
    <property type="entry name" value="CoA-Trfase_III_dom3_sf"/>
</dbReference>
<name>A0A9Q3W2J5_9GAMM</name>
<organism evidence="3 4">
    <name type="scientific">Alloalcanivorax xenomutans</name>
    <dbReference type="NCBI Taxonomy" id="1094342"/>
    <lineage>
        <taxon>Bacteria</taxon>
        <taxon>Pseudomonadati</taxon>
        <taxon>Pseudomonadota</taxon>
        <taxon>Gammaproteobacteria</taxon>
        <taxon>Oceanospirillales</taxon>
        <taxon>Alcanivoracaceae</taxon>
        <taxon>Alloalcanivorax</taxon>
    </lineage>
</organism>
<protein>
    <submittedName>
        <fullName evidence="3">CoA transferase</fullName>
    </submittedName>
</protein>
<dbReference type="AlphaFoldDB" id="A0A9Q3W2J5"/>
<comment type="caution">
    <text evidence="3">The sequence shown here is derived from an EMBL/GenBank/DDBJ whole genome shotgun (WGS) entry which is preliminary data.</text>
</comment>
<dbReference type="InterPro" id="IPR003673">
    <property type="entry name" value="CoA-Trfase_fam_III"/>
</dbReference>
<keyword evidence="4" id="KW-1185">Reference proteome</keyword>
<dbReference type="GO" id="GO:0008410">
    <property type="term" value="F:CoA-transferase activity"/>
    <property type="evidence" value="ECO:0007669"/>
    <property type="project" value="TreeGrafter"/>
</dbReference>
<keyword evidence="1 3" id="KW-0808">Transferase</keyword>
<accession>A0A9Q3W2J5</accession>
<evidence type="ECO:0000313" key="3">
    <source>
        <dbReference type="EMBL" id="MCE7508106.1"/>
    </source>
</evidence>